<comment type="similarity">
    <text evidence="1">Belongs to the peptidase S10 family.</text>
</comment>
<dbReference type="OrthoDB" id="443318at2759"/>
<proteinExistence type="inferred from homology"/>
<feature type="transmembrane region" description="Helical" evidence="7">
    <location>
        <begin position="54"/>
        <end position="74"/>
    </location>
</feature>
<dbReference type="PANTHER" id="PTHR11802:SF472">
    <property type="entry name" value="SERINE CARBOXYPEPTIDASE CPVL-RELATED"/>
    <property type="match status" value="1"/>
</dbReference>
<evidence type="ECO:0000313" key="8">
    <source>
        <dbReference type="EMBL" id="PVD32400.1"/>
    </source>
</evidence>
<keyword evidence="5" id="KW-0378">Hydrolase</keyword>
<dbReference type="InterPro" id="IPR001563">
    <property type="entry name" value="Peptidase_S10"/>
</dbReference>
<dbReference type="EMBL" id="PZQS01000004">
    <property type="protein sequence ID" value="PVD32400.1"/>
    <property type="molecule type" value="Genomic_DNA"/>
</dbReference>
<dbReference type="GO" id="GO:0004185">
    <property type="term" value="F:serine-type carboxypeptidase activity"/>
    <property type="evidence" value="ECO:0007669"/>
    <property type="project" value="InterPro"/>
</dbReference>
<gene>
    <name evidence="8" type="ORF">C0Q70_07834</name>
</gene>
<dbReference type="PROSITE" id="PS00560">
    <property type="entry name" value="CARBOXYPEPT_SER_HIS"/>
    <property type="match status" value="1"/>
</dbReference>
<keyword evidence="3" id="KW-0645">Protease</keyword>
<sequence length="540" mass="60976">MWRDNRNTVNSGGCRITQHDMAEDLHNAPQAKATLRVMATTGVAVSRTVSRLEVGLTLLPPVLWVSLSLLLLLLPSGSFELPGDAACPLAGDSLMLSPLIAAGQIHLAQEKSRVRCLPGADLESYSGFISVDKPECGSNLFFWFFPAQERPKDAPLVLWLNGGPGRSSMYGAMFEHGPYQLTNPVSDSVVRRNVTWVKSFSMLYVDNPVGAGFSHTNSCYSRTLNESTASLYSFLQQFMLLFPQYSKNDFYIGGQVGQINLELNKENVQLLVTLLNDLLSGKYVPALGYYIHHQMDSNDKPRMRLKGIFVGSGYCDPEKMLTQLPETLYTIGVYTDFDRRRHIQRVMDGWSSPDHNPYHSTDSPFSTLLEYYLSMDHTFKAFSYYDQRLDSSQEVSRDPALKAFLNKASVKNALHAGGNVFIFEPPFNHYATLEAIQGVRSEMAFLMDHYKVLHYTGNMDIIINVRMTEAFLMATPWSGQADYNNSQRYPWGYNGRLAGFYTQVRNFTRVIIRNAGHDAPADQPEWTLDMMQRFIDDKPF</sequence>
<evidence type="ECO:0000313" key="9">
    <source>
        <dbReference type="Proteomes" id="UP000245119"/>
    </source>
</evidence>
<dbReference type="PRINTS" id="PR00724">
    <property type="entry name" value="CRBOXYPTASEC"/>
</dbReference>
<evidence type="ECO:0000256" key="6">
    <source>
        <dbReference type="ARBA" id="ARBA00023180"/>
    </source>
</evidence>
<evidence type="ECO:0000256" key="5">
    <source>
        <dbReference type="ARBA" id="ARBA00022801"/>
    </source>
</evidence>
<dbReference type="Pfam" id="PF00450">
    <property type="entry name" value="Peptidase_S10"/>
    <property type="match status" value="2"/>
</dbReference>
<dbReference type="SUPFAM" id="SSF53474">
    <property type="entry name" value="alpha/beta-Hydrolases"/>
    <property type="match status" value="1"/>
</dbReference>
<accession>A0A2T7PGB7</accession>
<dbReference type="InterPro" id="IPR033124">
    <property type="entry name" value="Ser_caboxypep_his_AS"/>
</dbReference>
<keyword evidence="9" id="KW-1185">Reference proteome</keyword>
<dbReference type="GO" id="GO:0006508">
    <property type="term" value="P:proteolysis"/>
    <property type="evidence" value="ECO:0007669"/>
    <property type="project" value="UniProtKB-KW"/>
</dbReference>
<dbReference type="Proteomes" id="UP000245119">
    <property type="component" value="Linkage Group LG4"/>
</dbReference>
<keyword evidence="7" id="KW-0812">Transmembrane</keyword>
<keyword evidence="6" id="KW-0325">Glycoprotein</keyword>
<evidence type="ECO:0000256" key="1">
    <source>
        <dbReference type="ARBA" id="ARBA00009431"/>
    </source>
</evidence>
<keyword evidence="4" id="KW-0732">Signal</keyword>
<keyword evidence="7" id="KW-1133">Transmembrane helix</keyword>
<reference evidence="8 9" key="1">
    <citation type="submission" date="2018-04" db="EMBL/GenBank/DDBJ databases">
        <title>The genome of golden apple snail Pomacea canaliculata provides insight into stress tolerance and invasive adaptation.</title>
        <authorList>
            <person name="Liu C."/>
            <person name="Liu B."/>
            <person name="Ren Y."/>
            <person name="Zhang Y."/>
            <person name="Wang H."/>
            <person name="Li S."/>
            <person name="Jiang F."/>
            <person name="Yin L."/>
            <person name="Zhang G."/>
            <person name="Qian W."/>
            <person name="Fan W."/>
        </authorList>
    </citation>
    <scope>NUCLEOTIDE SEQUENCE [LARGE SCALE GENOMIC DNA]</scope>
    <source>
        <strain evidence="8">SZHN2017</strain>
        <tissue evidence="8">Muscle</tissue>
    </source>
</reference>
<dbReference type="InterPro" id="IPR029058">
    <property type="entry name" value="AB_hydrolase_fold"/>
</dbReference>
<keyword evidence="7" id="KW-0472">Membrane</keyword>
<name>A0A2T7PGB7_POMCA</name>
<dbReference type="Gene3D" id="3.40.50.1820">
    <property type="entry name" value="alpha/beta hydrolase"/>
    <property type="match status" value="1"/>
</dbReference>
<dbReference type="PANTHER" id="PTHR11802">
    <property type="entry name" value="SERINE PROTEASE FAMILY S10 SERINE CARBOXYPEPTIDASE"/>
    <property type="match status" value="1"/>
</dbReference>
<evidence type="ECO:0000256" key="3">
    <source>
        <dbReference type="ARBA" id="ARBA00022670"/>
    </source>
</evidence>
<keyword evidence="2" id="KW-0121">Carboxypeptidase</keyword>
<evidence type="ECO:0000256" key="4">
    <source>
        <dbReference type="ARBA" id="ARBA00022729"/>
    </source>
</evidence>
<comment type="caution">
    <text evidence="8">The sequence shown here is derived from an EMBL/GenBank/DDBJ whole genome shotgun (WGS) entry which is preliminary data.</text>
</comment>
<evidence type="ECO:0000256" key="2">
    <source>
        <dbReference type="ARBA" id="ARBA00022645"/>
    </source>
</evidence>
<dbReference type="AlphaFoldDB" id="A0A2T7PGB7"/>
<evidence type="ECO:0008006" key="10">
    <source>
        <dbReference type="Google" id="ProtNLM"/>
    </source>
</evidence>
<protein>
    <recommendedName>
        <fullName evidence="10">Carboxypeptidase</fullName>
    </recommendedName>
</protein>
<organism evidence="8 9">
    <name type="scientific">Pomacea canaliculata</name>
    <name type="common">Golden apple snail</name>
    <dbReference type="NCBI Taxonomy" id="400727"/>
    <lineage>
        <taxon>Eukaryota</taxon>
        <taxon>Metazoa</taxon>
        <taxon>Spiralia</taxon>
        <taxon>Lophotrochozoa</taxon>
        <taxon>Mollusca</taxon>
        <taxon>Gastropoda</taxon>
        <taxon>Caenogastropoda</taxon>
        <taxon>Architaenioglossa</taxon>
        <taxon>Ampullarioidea</taxon>
        <taxon>Ampullariidae</taxon>
        <taxon>Pomacea</taxon>
    </lineage>
</organism>
<evidence type="ECO:0000256" key="7">
    <source>
        <dbReference type="SAM" id="Phobius"/>
    </source>
</evidence>
<dbReference type="STRING" id="400727.A0A2T7PGB7"/>